<dbReference type="RefSeq" id="WP_175325041.1">
    <property type="nucleotide sequence ID" value="NZ_JABMCG010000062.1"/>
</dbReference>
<evidence type="ECO:0000313" key="3">
    <source>
        <dbReference type="Proteomes" id="UP000539146"/>
    </source>
</evidence>
<proteinExistence type="predicted"/>
<evidence type="ECO:0000313" key="2">
    <source>
        <dbReference type="EMBL" id="NUU26875.1"/>
    </source>
</evidence>
<feature type="transmembrane region" description="Helical" evidence="1">
    <location>
        <begin position="25"/>
        <end position="44"/>
    </location>
</feature>
<dbReference type="Proteomes" id="UP000539146">
    <property type="component" value="Unassembled WGS sequence"/>
</dbReference>
<dbReference type="EMBL" id="JABMCG010000062">
    <property type="protein sequence ID" value="NUU26875.1"/>
    <property type="molecule type" value="Genomic_DNA"/>
</dbReference>
<dbReference type="AlphaFoldDB" id="A0A850DQT9"/>
<gene>
    <name evidence="2" type="ORF">HP467_01935</name>
</gene>
<reference evidence="2 3" key="1">
    <citation type="submission" date="2020-05" db="EMBL/GenBank/DDBJ databases">
        <title>Genome Sequencing of Type Strains.</title>
        <authorList>
            <person name="Lemaire J.F."/>
            <person name="Inderbitzin P."/>
            <person name="Gregorio O.A."/>
            <person name="Collins S.B."/>
            <person name="Wespe N."/>
            <person name="Knight-Connoni V."/>
        </authorList>
    </citation>
    <scope>NUCLEOTIDE SEQUENCE [LARGE SCALE GENOMIC DNA]</scope>
    <source>
        <strain evidence="2 3">DSM 20512</strain>
    </source>
</reference>
<organism evidence="2 3">
    <name type="scientific">Curtobacterium citreum</name>
    <dbReference type="NCBI Taxonomy" id="2036"/>
    <lineage>
        <taxon>Bacteria</taxon>
        <taxon>Bacillati</taxon>
        <taxon>Actinomycetota</taxon>
        <taxon>Actinomycetes</taxon>
        <taxon>Micrococcales</taxon>
        <taxon>Microbacteriaceae</taxon>
        <taxon>Curtobacterium</taxon>
    </lineage>
</organism>
<keyword evidence="1" id="KW-0472">Membrane</keyword>
<name>A0A850DQT9_9MICO</name>
<keyword evidence="1" id="KW-0812">Transmembrane</keyword>
<accession>A0A850DQT9</accession>
<feature type="transmembrane region" description="Helical" evidence="1">
    <location>
        <begin position="64"/>
        <end position="88"/>
    </location>
</feature>
<comment type="caution">
    <text evidence="2">The sequence shown here is derived from an EMBL/GenBank/DDBJ whole genome shotgun (WGS) entry which is preliminary data.</text>
</comment>
<evidence type="ECO:0000256" key="1">
    <source>
        <dbReference type="SAM" id="Phobius"/>
    </source>
</evidence>
<protein>
    <submittedName>
        <fullName evidence="2">Uncharacterized protein</fullName>
    </submittedName>
</protein>
<sequence>MPYDLLPQPLVPGGLRLASTWQQRLTVLIQAALGFIVAIVLLPVPVFGGIRLGSALAGGADYNAGVFVASAVTVVSAALVGIATYFAVTRLVRALRPLQPIYGEPATGAVPRPGVAV</sequence>
<keyword evidence="1" id="KW-1133">Transmembrane helix</keyword>